<evidence type="ECO:0000256" key="1">
    <source>
        <dbReference type="SAM" id="Phobius"/>
    </source>
</evidence>
<dbReference type="EMBL" id="JAEHNZ010000001">
    <property type="protein sequence ID" value="MBK0395050.1"/>
    <property type="molecule type" value="Genomic_DNA"/>
</dbReference>
<dbReference type="Proteomes" id="UP000614058">
    <property type="component" value="Unassembled WGS sequence"/>
</dbReference>
<evidence type="ECO:0000313" key="2">
    <source>
        <dbReference type="EMBL" id="MBK0395050.1"/>
    </source>
</evidence>
<evidence type="ECO:0008006" key="4">
    <source>
        <dbReference type="Google" id="ProtNLM"/>
    </source>
</evidence>
<keyword evidence="1" id="KW-0812">Transmembrane</keyword>
<keyword evidence="3" id="KW-1185">Reference proteome</keyword>
<evidence type="ECO:0000313" key="3">
    <source>
        <dbReference type="Proteomes" id="UP000614058"/>
    </source>
</evidence>
<organism evidence="2 3">
    <name type="scientific">Kingella bonacorsii</name>
    <dbReference type="NCBI Taxonomy" id="2796361"/>
    <lineage>
        <taxon>Bacteria</taxon>
        <taxon>Pseudomonadati</taxon>
        <taxon>Pseudomonadota</taxon>
        <taxon>Betaproteobacteria</taxon>
        <taxon>Neisseriales</taxon>
        <taxon>Neisseriaceae</taxon>
        <taxon>Kingella</taxon>
    </lineage>
</organism>
<accession>A0ABS1BQ88</accession>
<keyword evidence="1" id="KW-0472">Membrane</keyword>
<keyword evidence="1" id="KW-1133">Transmembrane helix</keyword>
<proteinExistence type="predicted"/>
<sequence>MMLWESWIRAWLSAWIWAWAAVASAPRVVSIRASGSAGSWIFCLDFLSWLALLCRNSAVKMAWVWLLSVSSCQMVAGLGQPENWWSRAKRSSQRAAL</sequence>
<gene>
    <name evidence="2" type="ORF">JDW22_00255</name>
</gene>
<feature type="transmembrane region" description="Helical" evidence="1">
    <location>
        <begin position="37"/>
        <end position="54"/>
    </location>
</feature>
<reference evidence="2 3" key="1">
    <citation type="journal article" date="2021" name="Pathogens">
        <title>Isolation and Characterization of Kingella bonacorsii sp. nov., A Novel Kingella Species Detected in a Stable Periodontitis Subject.</title>
        <authorList>
            <person name="Antezack A."/>
            <person name="Boxberger M."/>
            <person name="Rolland C."/>
            <person name="Monnet-Corti V."/>
            <person name="La Scola B."/>
        </authorList>
    </citation>
    <scope>NUCLEOTIDE SEQUENCE [LARGE SCALE GENOMIC DNA]</scope>
    <source>
        <strain evidence="2 3">Marseille-Q4569</strain>
    </source>
</reference>
<comment type="caution">
    <text evidence="2">The sequence shown here is derived from an EMBL/GenBank/DDBJ whole genome shotgun (WGS) entry which is preliminary data.</text>
</comment>
<name>A0ABS1BQ88_9NEIS</name>
<protein>
    <recommendedName>
        <fullName evidence="4">Secreted protein</fullName>
    </recommendedName>
</protein>